<name>A0AAU8JCY1_9CYAN</name>
<dbReference type="EMBL" id="CP159837">
    <property type="protein sequence ID" value="XCM36663.1"/>
    <property type="molecule type" value="Genomic_DNA"/>
</dbReference>
<proteinExistence type="predicted"/>
<gene>
    <name evidence="1" type="ORF">ABWT76_005436</name>
</gene>
<protein>
    <recommendedName>
        <fullName evidence="2">DUF3616 domain-containing protein</fullName>
    </recommendedName>
</protein>
<organism evidence="1">
    <name type="scientific">Planktothricoides raciborskii GIHE-MW2</name>
    <dbReference type="NCBI Taxonomy" id="2792601"/>
    <lineage>
        <taxon>Bacteria</taxon>
        <taxon>Bacillati</taxon>
        <taxon>Cyanobacteriota</taxon>
        <taxon>Cyanophyceae</taxon>
        <taxon>Oscillatoriophycideae</taxon>
        <taxon>Oscillatoriales</taxon>
        <taxon>Oscillatoriaceae</taxon>
        <taxon>Planktothricoides</taxon>
    </lineage>
</organism>
<accession>A0AAU8JCY1</accession>
<evidence type="ECO:0008006" key="2">
    <source>
        <dbReference type="Google" id="ProtNLM"/>
    </source>
</evidence>
<dbReference type="AlphaFoldDB" id="A0AAU8JCY1"/>
<evidence type="ECO:0000313" key="1">
    <source>
        <dbReference type="EMBL" id="XCM36663.1"/>
    </source>
</evidence>
<dbReference type="RefSeq" id="WP_190879456.1">
    <property type="nucleotide sequence ID" value="NZ_CP159837.1"/>
</dbReference>
<reference evidence="1" key="1">
    <citation type="submission" date="2024-07" db="EMBL/GenBank/DDBJ databases">
        <authorList>
            <person name="Kim Y.J."/>
            <person name="Jeong J.Y."/>
        </authorList>
    </citation>
    <scope>NUCLEOTIDE SEQUENCE</scope>
    <source>
        <strain evidence="1">GIHE-MW2</strain>
    </source>
</reference>
<sequence length="187" mass="19949">MRKLLIKYAASAASMNPTNTRCFTGASDASTAVAIGANYMLVAEDRERKIRLYDRHNSGLPLNSFDFTSSLGLTDISAGVPREVDIKASTKIGNRIYWLGSHSNSSSGSSQPNRDRLFATDISATGTNTIINYVGRYDNLRNDLIAWGDANGCNFTASAAINKIPETSDGSGFNIEGLTIAPNGTTG</sequence>